<name>A0A3P8EXN7_HELPZ</name>
<dbReference type="GO" id="GO:0045747">
    <property type="term" value="P:positive regulation of Notch signaling pathway"/>
    <property type="evidence" value="ECO:0007669"/>
    <property type="project" value="TreeGrafter"/>
</dbReference>
<dbReference type="PANTHER" id="PTHR35015">
    <property type="entry name" value="PROTEIN CBR-OSM-7-RELATED"/>
    <property type="match status" value="1"/>
</dbReference>
<gene>
    <name evidence="2" type="ORF">HPBE_LOCUS27192</name>
</gene>
<protein>
    <submittedName>
        <fullName evidence="2">Uncharacterized protein</fullName>
    </submittedName>
</protein>
<dbReference type="GO" id="GO:0005112">
    <property type="term" value="F:Notch binding"/>
    <property type="evidence" value="ECO:0007669"/>
    <property type="project" value="TreeGrafter"/>
</dbReference>
<evidence type="ECO:0000313" key="2">
    <source>
        <dbReference type="EMBL" id="VDP61701.1"/>
    </source>
</evidence>
<accession>A0A3P8EXN7</accession>
<feature type="region of interest" description="Disordered" evidence="1">
    <location>
        <begin position="44"/>
        <end position="88"/>
    </location>
</feature>
<proteinExistence type="predicted"/>
<evidence type="ECO:0000256" key="1">
    <source>
        <dbReference type="SAM" id="MobiDB-lite"/>
    </source>
</evidence>
<dbReference type="GO" id="GO:0005615">
    <property type="term" value="C:extracellular space"/>
    <property type="evidence" value="ECO:0007669"/>
    <property type="project" value="TreeGrafter"/>
</dbReference>
<dbReference type="EMBL" id="UZAH01042422">
    <property type="protein sequence ID" value="VDP61701.1"/>
    <property type="molecule type" value="Genomic_DNA"/>
</dbReference>
<dbReference type="OrthoDB" id="10536665at2759"/>
<dbReference type="AlphaFoldDB" id="A0A3P8EXN7"/>
<sequence length="158" mass="18268">MKNLEDHPSNGVVLKERRAHDLPLNEKELKVLVEFASMLESRFRRSDNETVEDPHTDADLREKEFGGSGDNNFEEGFISETNGNANRKMKVLEKESEVTEDTEEIPTHRDKVQQYCDKYEQHFSFYCVGDIDATGEHKEEIAQFCPSYKNACPHKQIT</sequence>
<dbReference type="InterPro" id="IPR053124">
    <property type="entry name" value="Notch_signaling_modulators"/>
</dbReference>
<organism evidence="2">
    <name type="scientific">Heligmosomoides polygyrus</name>
    <name type="common">Parasitic roundworm</name>
    <dbReference type="NCBI Taxonomy" id="6339"/>
    <lineage>
        <taxon>Eukaryota</taxon>
        <taxon>Metazoa</taxon>
        <taxon>Ecdysozoa</taxon>
        <taxon>Nematoda</taxon>
        <taxon>Chromadorea</taxon>
        <taxon>Rhabditida</taxon>
        <taxon>Rhabditina</taxon>
        <taxon>Rhabditomorpha</taxon>
        <taxon>Strongyloidea</taxon>
        <taxon>Heligmosomidae</taxon>
        <taxon>Heligmosomoides</taxon>
    </lineage>
</organism>
<reference evidence="2" key="1">
    <citation type="submission" date="2018-11" db="EMBL/GenBank/DDBJ databases">
        <authorList>
            <consortium name="Pathogen Informatics"/>
        </authorList>
    </citation>
    <scope>NUCLEOTIDE SEQUENCE [LARGE SCALE GENOMIC DNA]</scope>
</reference>
<dbReference type="PANTHER" id="PTHR35015:SF4">
    <property type="entry name" value="PROTEIN CBR-OSM-7"/>
    <property type="match status" value="1"/>
</dbReference>
<feature type="compositionally biased region" description="Basic and acidic residues" evidence="1">
    <location>
        <begin position="44"/>
        <end position="65"/>
    </location>
</feature>